<accession>A0A814X1Z0</accession>
<evidence type="ECO:0000259" key="1">
    <source>
        <dbReference type="PROSITE" id="PS50918"/>
    </source>
</evidence>
<dbReference type="InterPro" id="IPR004170">
    <property type="entry name" value="WWE_dom"/>
</dbReference>
<proteinExistence type="predicted"/>
<organism evidence="2 5">
    <name type="scientific">Adineta ricciae</name>
    <name type="common">Rotifer</name>
    <dbReference type="NCBI Taxonomy" id="249248"/>
    <lineage>
        <taxon>Eukaryota</taxon>
        <taxon>Metazoa</taxon>
        <taxon>Spiralia</taxon>
        <taxon>Gnathifera</taxon>
        <taxon>Rotifera</taxon>
        <taxon>Eurotatoria</taxon>
        <taxon>Bdelloidea</taxon>
        <taxon>Adinetida</taxon>
        <taxon>Adinetidae</taxon>
        <taxon>Adineta</taxon>
    </lineage>
</organism>
<protein>
    <recommendedName>
        <fullName evidence="1">WWE domain-containing protein</fullName>
    </recommendedName>
</protein>
<dbReference type="SUPFAM" id="SSF56399">
    <property type="entry name" value="ADP-ribosylation"/>
    <property type="match status" value="1"/>
</dbReference>
<dbReference type="Gene3D" id="3.30.720.50">
    <property type="match status" value="1"/>
</dbReference>
<keyword evidence="4" id="KW-1185">Reference proteome</keyword>
<name>A0A814X1Z0_ADIRI</name>
<dbReference type="Proteomes" id="UP000663828">
    <property type="component" value="Unassembled WGS sequence"/>
</dbReference>
<dbReference type="PROSITE" id="PS51996">
    <property type="entry name" value="TR_MART"/>
    <property type="match status" value="1"/>
</dbReference>
<dbReference type="Proteomes" id="UP000663852">
    <property type="component" value="Unassembled WGS sequence"/>
</dbReference>
<dbReference type="PROSITE" id="PS50918">
    <property type="entry name" value="WWE"/>
    <property type="match status" value="1"/>
</dbReference>
<evidence type="ECO:0000313" key="5">
    <source>
        <dbReference type="Proteomes" id="UP000663852"/>
    </source>
</evidence>
<dbReference type="EMBL" id="CAJNOR010005403">
    <property type="protein sequence ID" value="CAF1560955.1"/>
    <property type="molecule type" value="Genomic_DNA"/>
</dbReference>
<evidence type="ECO:0000313" key="2">
    <source>
        <dbReference type="EMBL" id="CAF1209886.1"/>
    </source>
</evidence>
<dbReference type="Gene3D" id="3.90.176.10">
    <property type="entry name" value="Toxin ADP-ribosyltransferase, Chain A, domain 1"/>
    <property type="match status" value="1"/>
</dbReference>
<dbReference type="Pfam" id="PF03496">
    <property type="entry name" value="ADPrib_exo_Tox"/>
    <property type="match status" value="1"/>
</dbReference>
<dbReference type="GO" id="GO:0005576">
    <property type="term" value="C:extracellular region"/>
    <property type="evidence" value="ECO:0007669"/>
    <property type="project" value="InterPro"/>
</dbReference>
<dbReference type="InterPro" id="IPR037197">
    <property type="entry name" value="WWE_dom_sf"/>
</dbReference>
<sequence>MATVDEYKQVVAWQFGAHGSLQPVNSTDLEWTPYETTISDIIENAFQERQERVVIGDYYIDFTHDPILQISKYDKNCKTPVRRQNGLQDSNSIKRLERFSVAEKPKVKSMKSSSVDISPFIAEWIRRNPNHKFKGNIVELLATGLAKEARLIGKTDQTKRILERIEKSKGASHDELARLCVIIYTEDTWIYKTVNAVLREEDMTKVDTLGPFCYLVHMYLCAPHTRKKGEQIVYRSMNLKPEDIEIYKESVGQVRCWLGFSSTSRNRAQAFVANTLFIIRFEGEISQRFPGREISSLSAYPTEEEVLLYPGADFRVEEVEENVGTGRQTVVRLCLM</sequence>
<dbReference type="Pfam" id="PF02825">
    <property type="entry name" value="WWE"/>
    <property type="match status" value="1"/>
</dbReference>
<feature type="domain" description="WWE" evidence="1">
    <location>
        <begin position="1"/>
        <end position="83"/>
    </location>
</feature>
<evidence type="ECO:0000313" key="4">
    <source>
        <dbReference type="Proteomes" id="UP000663828"/>
    </source>
</evidence>
<dbReference type="SUPFAM" id="SSF117839">
    <property type="entry name" value="WWE domain"/>
    <property type="match status" value="1"/>
</dbReference>
<gene>
    <name evidence="2" type="ORF">EDS130_LOCUS25829</name>
    <name evidence="3" type="ORF">XAT740_LOCUS43615</name>
</gene>
<reference evidence="2" key="1">
    <citation type="submission" date="2021-02" db="EMBL/GenBank/DDBJ databases">
        <authorList>
            <person name="Nowell W R."/>
        </authorList>
    </citation>
    <scope>NUCLEOTIDE SEQUENCE</scope>
</reference>
<dbReference type="InterPro" id="IPR003540">
    <property type="entry name" value="ADP-ribosyltransferase"/>
</dbReference>
<dbReference type="EMBL" id="CAJNOJ010000154">
    <property type="protein sequence ID" value="CAF1209886.1"/>
    <property type="molecule type" value="Genomic_DNA"/>
</dbReference>
<evidence type="ECO:0000313" key="3">
    <source>
        <dbReference type="EMBL" id="CAF1560955.1"/>
    </source>
</evidence>
<dbReference type="AlphaFoldDB" id="A0A814X1Z0"/>
<dbReference type="OrthoDB" id="423533at2759"/>
<comment type="caution">
    <text evidence="2">The sequence shown here is derived from an EMBL/GenBank/DDBJ whole genome shotgun (WGS) entry which is preliminary data.</text>
</comment>